<evidence type="ECO:0000313" key="8">
    <source>
        <dbReference type="Proteomes" id="UP000198290"/>
    </source>
</evidence>
<dbReference type="InterPro" id="IPR050416">
    <property type="entry name" value="FAD-linked_Oxidoreductase"/>
</dbReference>
<evidence type="ECO:0000313" key="7">
    <source>
        <dbReference type="EMBL" id="BBF85027.1"/>
    </source>
</evidence>
<comment type="cofactor">
    <cofactor evidence="1">
        <name>FAD</name>
        <dbReference type="ChEBI" id="CHEBI:57692"/>
    </cofactor>
</comment>
<protein>
    <recommendedName>
        <fullName evidence="6">FAD-binding PCMH-type domain-containing protein</fullName>
    </recommendedName>
</protein>
<evidence type="ECO:0000256" key="2">
    <source>
        <dbReference type="ARBA" id="ARBA00005466"/>
    </source>
</evidence>
<dbReference type="AlphaFoldDB" id="A0A3G9GH94"/>
<dbReference type="EMBL" id="AP018823">
    <property type="protein sequence ID" value="BBF85027.1"/>
    <property type="molecule type" value="Genomic_DNA"/>
</dbReference>
<keyword evidence="3" id="KW-0285">Flavoprotein</keyword>
<reference evidence="7 8" key="2">
    <citation type="journal article" date="2017" name="Genome Announc.">
        <title>Draft genome sequence of Aquitalea magnusonii strain H3, a plant growth-promoting bacterium of duckweed Lemna minor.</title>
        <authorList>
            <person name="Ishizawa H."/>
            <person name="Kuroda M."/>
            <person name="Ike M."/>
        </authorList>
    </citation>
    <scope>NUCLEOTIDE SEQUENCE [LARGE SCALE GENOMIC DNA]</scope>
    <source>
        <strain evidence="7 8">H3</strain>
    </source>
</reference>
<dbReference type="Pfam" id="PF01565">
    <property type="entry name" value="FAD_binding_4"/>
    <property type="match status" value="1"/>
</dbReference>
<dbReference type="InterPro" id="IPR036318">
    <property type="entry name" value="FAD-bd_PCMH-like_sf"/>
</dbReference>
<dbReference type="InterPro" id="IPR012951">
    <property type="entry name" value="BBE"/>
</dbReference>
<name>A0A3G9GH94_9NEIS</name>
<dbReference type="GO" id="GO:0016491">
    <property type="term" value="F:oxidoreductase activity"/>
    <property type="evidence" value="ECO:0007669"/>
    <property type="project" value="UniProtKB-KW"/>
</dbReference>
<keyword evidence="4" id="KW-0274">FAD</keyword>
<evidence type="ECO:0000259" key="6">
    <source>
        <dbReference type="PROSITE" id="PS51387"/>
    </source>
</evidence>
<evidence type="ECO:0000256" key="1">
    <source>
        <dbReference type="ARBA" id="ARBA00001974"/>
    </source>
</evidence>
<feature type="domain" description="FAD-binding PCMH-type" evidence="6">
    <location>
        <begin position="26"/>
        <end position="224"/>
    </location>
</feature>
<dbReference type="SUPFAM" id="SSF56176">
    <property type="entry name" value="FAD-binding/transporter-associated domain-like"/>
    <property type="match status" value="1"/>
</dbReference>
<dbReference type="GO" id="GO:0071949">
    <property type="term" value="F:FAD binding"/>
    <property type="evidence" value="ECO:0007669"/>
    <property type="project" value="InterPro"/>
</dbReference>
<comment type="similarity">
    <text evidence="2">Belongs to the oxygen-dependent FAD-linked oxidoreductase family.</text>
</comment>
<proteinExistence type="inferred from homology"/>
<organism evidence="7 8">
    <name type="scientific">Aquitalea magnusonii</name>
    <dbReference type="NCBI Taxonomy" id="332411"/>
    <lineage>
        <taxon>Bacteria</taxon>
        <taxon>Pseudomonadati</taxon>
        <taxon>Pseudomonadota</taxon>
        <taxon>Betaproteobacteria</taxon>
        <taxon>Neisseriales</taxon>
        <taxon>Chromobacteriaceae</taxon>
        <taxon>Aquitalea</taxon>
    </lineage>
</organism>
<evidence type="ECO:0000256" key="3">
    <source>
        <dbReference type="ARBA" id="ARBA00022630"/>
    </source>
</evidence>
<dbReference type="Gene3D" id="3.40.462.20">
    <property type="match status" value="1"/>
</dbReference>
<dbReference type="PANTHER" id="PTHR42973:SF39">
    <property type="entry name" value="FAD-BINDING PCMH-TYPE DOMAIN-CONTAINING PROTEIN"/>
    <property type="match status" value="1"/>
</dbReference>
<dbReference type="PROSITE" id="PS51387">
    <property type="entry name" value="FAD_PCMH"/>
    <property type="match status" value="1"/>
</dbReference>
<dbReference type="Pfam" id="PF08031">
    <property type="entry name" value="BBE"/>
    <property type="match status" value="1"/>
</dbReference>
<dbReference type="KEGG" id="amah:DLM_1403"/>
<dbReference type="Proteomes" id="UP000198290">
    <property type="component" value="Chromosome"/>
</dbReference>
<dbReference type="OrthoDB" id="9775082at2"/>
<reference evidence="8" key="3">
    <citation type="journal article" date="2017" name="Plant Physiol. Biochem.">
        <title>Differential oxidative and antioxidative response of duckweed Lemna minor toward plant growth promoting/inhibiting bacteria.</title>
        <authorList>
            <person name="Ishizawa H."/>
            <person name="Kuroda M."/>
            <person name="Morikawa M."/>
            <person name="Ike M."/>
        </authorList>
    </citation>
    <scope>NUCLEOTIDE SEQUENCE [LARGE SCALE GENOMIC DNA]</scope>
    <source>
        <strain evidence="8">H3</strain>
    </source>
</reference>
<dbReference type="PANTHER" id="PTHR42973">
    <property type="entry name" value="BINDING OXIDOREDUCTASE, PUTATIVE (AFU_ORTHOLOGUE AFUA_1G17690)-RELATED"/>
    <property type="match status" value="1"/>
</dbReference>
<accession>A0A3G9GH94</accession>
<evidence type="ECO:0000256" key="5">
    <source>
        <dbReference type="ARBA" id="ARBA00023002"/>
    </source>
</evidence>
<gene>
    <name evidence="7" type="ORF">DLM_1403</name>
</gene>
<dbReference type="InterPro" id="IPR006094">
    <property type="entry name" value="Oxid_FAD_bind_N"/>
</dbReference>
<reference evidence="8" key="1">
    <citation type="journal article" date="2017" name="Biotechnol. Biofuels">
        <title>Evaluation of environmental bacterial communities as a factor affecting the growth of duckweed Lemna minor.</title>
        <authorList>
            <person name="Ishizawa H."/>
            <person name="Kuroda M."/>
            <person name="Morikawa M."/>
            <person name="Ike M."/>
        </authorList>
    </citation>
    <scope>NUCLEOTIDE SEQUENCE [LARGE SCALE GENOMIC DNA]</scope>
    <source>
        <strain evidence="8">H3</strain>
    </source>
</reference>
<dbReference type="Gene3D" id="3.30.465.10">
    <property type="match status" value="1"/>
</dbReference>
<sequence length="548" mass="61204">MNKIESNNKTYIALQKGFNLRWPITSEDGAQRIYICSTPEEVQTAANEALSEGFRITVRSGGHCYEGFVSNRLNATEKLAIIDLGEMKGMDHDAAGKVKSPYDKDGHGYQFRIATGNQNWDGYISLYRQAGKTIPGGSCYSVGVGGHVSGGGYGLLSRLHGLTVDWVSGVDILVAAADGKSLQFKHVRADSTDETDRMLFTACCGAGGGNFGIIINYYYAKLPEAPQQAYWYPLKYDWKWFQAHPENFTKLLQAYWQWFHDNDANSNNPDPAIGNGGLFTLFKLNHINSDDNIVLAIQYTGIDGLVGGERDKPLNDFIQKMNDAAGKPGVVHDAFLLPNINPLGRRDAGMTLSQADPLMAMDWIYVTQSINGSGNNQRGKYKSEYQIENFSDEVCKALFENLTNLNDTAMTQSLVQIDSYGGKINANGTGHTAVPQRQSILKAQYQTYWTDPKEDDVQVAWIRRIYNAVHASTGNRPLLPAYQGCYINYPDVDMKYVNDGSTQVDPNWLHLYYQDEALIDRLIALKNKVDPHNLFRHEMSIPLQRPTR</sequence>
<dbReference type="InterPro" id="IPR016166">
    <property type="entry name" value="FAD-bd_PCMH"/>
</dbReference>
<keyword evidence="8" id="KW-1185">Reference proteome</keyword>
<dbReference type="RefSeq" id="WP_089084868.1">
    <property type="nucleotide sequence ID" value="NZ_AP018823.1"/>
</dbReference>
<keyword evidence="5" id="KW-0560">Oxidoreductase</keyword>
<dbReference type="InterPro" id="IPR016169">
    <property type="entry name" value="FAD-bd_PCMH_sub2"/>
</dbReference>
<evidence type="ECO:0000256" key="4">
    <source>
        <dbReference type="ARBA" id="ARBA00022827"/>
    </source>
</evidence>